<feature type="compositionally biased region" description="Low complexity" evidence="2">
    <location>
        <begin position="47"/>
        <end position="60"/>
    </location>
</feature>
<dbReference type="Pfam" id="PF09587">
    <property type="entry name" value="PGA_cap"/>
    <property type="match status" value="1"/>
</dbReference>
<evidence type="ECO:0000256" key="3">
    <source>
        <dbReference type="SAM" id="SignalP"/>
    </source>
</evidence>
<dbReference type="InterPro" id="IPR029052">
    <property type="entry name" value="Metallo-depent_PP-like"/>
</dbReference>
<gene>
    <name evidence="5" type="ORF">SAMN04489750_3313</name>
</gene>
<keyword evidence="6" id="KW-1185">Reference proteome</keyword>
<dbReference type="PANTHER" id="PTHR33393">
    <property type="entry name" value="POLYGLUTAMINE SYNTHESIS ACCESSORY PROTEIN RV0574C-RELATED"/>
    <property type="match status" value="1"/>
</dbReference>
<dbReference type="Proteomes" id="UP000250028">
    <property type="component" value="Unassembled WGS sequence"/>
</dbReference>
<feature type="chain" id="PRO_5015938171" evidence="3">
    <location>
        <begin position="24"/>
        <end position="413"/>
    </location>
</feature>
<evidence type="ECO:0000256" key="1">
    <source>
        <dbReference type="ARBA" id="ARBA00005662"/>
    </source>
</evidence>
<accession>A0A2Y8ZVH2</accession>
<comment type="similarity">
    <text evidence="1">Belongs to the CapA family.</text>
</comment>
<dbReference type="SMART" id="SM00854">
    <property type="entry name" value="PGA_cap"/>
    <property type="match status" value="1"/>
</dbReference>
<proteinExistence type="inferred from homology"/>
<dbReference type="AlphaFoldDB" id="A0A2Y8ZVH2"/>
<evidence type="ECO:0000313" key="6">
    <source>
        <dbReference type="Proteomes" id="UP000250028"/>
    </source>
</evidence>
<dbReference type="PANTHER" id="PTHR33393:SF13">
    <property type="entry name" value="PGA BIOSYNTHESIS PROTEIN CAPA"/>
    <property type="match status" value="1"/>
</dbReference>
<dbReference type="Gene3D" id="3.60.21.10">
    <property type="match status" value="1"/>
</dbReference>
<evidence type="ECO:0000259" key="4">
    <source>
        <dbReference type="SMART" id="SM00854"/>
    </source>
</evidence>
<reference evidence="6" key="1">
    <citation type="submission" date="2016-10" db="EMBL/GenBank/DDBJ databases">
        <authorList>
            <person name="Varghese N."/>
            <person name="Submissions S."/>
        </authorList>
    </citation>
    <scope>NUCLEOTIDE SEQUENCE [LARGE SCALE GENOMIC DNA]</scope>
    <source>
        <strain evidence="6">DSM 22951</strain>
    </source>
</reference>
<dbReference type="InterPro" id="IPR052169">
    <property type="entry name" value="CW_Biosynth-Accessory"/>
</dbReference>
<dbReference type="PROSITE" id="PS51257">
    <property type="entry name" value="PROKAR_LIPOPROTEIN"/>
    <property type="match status" value="1"/>
</dbReference>
<sequence>MGTYHRGVPTRRTALLPVFVATAALGLAACSNDNGAPPAGTSGGGQSSQATSAGSSEAAGNKTPGSITIMAGGDIFTNELPMAQAKKDAGGKGYDFNPMLAGLKPIVSKADLAICQLETPLTKTNTNLGYQKRHNSPYQLATALKNVGFDGCSFANNHTYDAGLAGMKQTREIMKANGLQLAGPLDSADEPANSPGGQVAWYEAKGFKVAQLSYTYSADNLQLGNMTHTPADAPFFKQNLFMVRGAQGVIDDAKKVRAEGADLVIVSMHWGTEHKMTNDDDNAQMAAEIARSGAVNWIVGNHPHVVHGCERIDNMIVNYSLGNELSDMGTQWGFPPQSQDGIAVEVTFTRDANGKITPSAEKYQPTWVDRTHGYRIYVVPKSGGSAAIDPTSYGRTEIQIHKAGNSCDLTAIS</sequence>
<name>A0A2Y8ZVH2_9MICO</name>
<organism evidence="5 6">
    <name type="scientific">Branchiibius hedensis</name>
    <dbReference type="NCBI Taxonomy" id="672460"/>
    <lineage>
        <taxon>Bacteria</taxon>
        <taxon>Bacillati</taxon>
        <taxon>Actinomycetota</taxon>
        <taxon>Actinomycetes</taxon>
        <taxon>Micrococcales</taxon>
        <taxon>Dermacoccaceae</taxon>
        <taxon>Branchiibius</taxon>
    </lineage>
</organism>
<protein>
    <submittedName>
        <fullName evidence="5">Poly-gamma-glutamate synthesis protein (Capsule biosynthesis protein)</fullName>
    </submittedName>
</protein>
<keyword evidence="3" id="KW-0732">Signal</keyword>
<evidence type="ECO:0000256" key="2">
    <source>
        <dbReference type="SAM" id="MobiDB-lite"/>
    </source>
</evidence>
<feature type="signal peptide" evidence="3">
    <location>
        <begin position="1"/>
        <end position="23"/>
    </location>
</feature>
<dbReference type="SUPFAM" id="SSF56300">
    <property type="entry name" value="Metallo-dependent phosphatases"/>
    <property type="match status" value="1"/>
</dbReference>
<evidence type="ECO:0000313" key="5">
    <source>
        <dbReference type="EMBL" id="SSA35935.1"/>
    </source>
</evidence>
<feature type="region of interest" description="Disordered" evidence="2">
    <location>
        <begin position="37"/>
        <end position="64"/>
    </location>
</feature>
<dbReference type="EMBL" id="UESZ01000001">
    <property type="protein sequence ID" value="SSA35935.1"/>
    <property type="molecule type" value="Genomic_DNA"/>
</dbReference>
<dbReference type="CDD" id="cd07381">
    <property type="entry name" value="MPP_CapA"/>
    <property type="match status" value="1"/>
</dbReference>
<dbReference type="InterPro" id="IPR019079">
    <property type="entry name" value="Capsule_synth_CapA"/>
</dbReference>
<feature type="domain" description="Capsule synthesis protein CapA" evidence="4">
    <location>
        <begin position="68"/>
        <end position="328"/>
    </location>
</feature>